<evidence type="ECO:0000313" key="2">
    <source>
        <dbReference type="Proteomes" id="UP000298180"/>
    </source>
</evidence>
<reference evidence="1 2" key="1">
    <citation type="submission" date="2019-03" db="EMBL/GenBank/DDBJ databases">
        <title>Ramlibacter henchirensis DSM 14656, whole genome shotgun sequence.</title>
        <authorList>
            <person name="Zhang X."/>
            <person name="Feng G."/>
            <person name="Zhu H."/>
        </authorList>
    </citation>
    <scope>NUCLEOTIDE SEQUENCE [LARGE SCALE GENOMIC DNA]</scope>
    <source>
        <strain evidence="1 2">DSM 14656</strain>
    </source>
</reference>
<name>A0A4Z0C5M4_9BURK</name>
<dbReference type="InterPro" id="IPR021333">
    <property type="entry name" value="DUF2946"/>
</dbReference>
<protein>
    <recommendedName>
        <fullName evidence="3">DUF2946 domain-containing protein</fullName>
    </recommendedName>
</protein>
<sequence>MAAMQRLRQARFLARLVLAWFALAIGVAVASPVVQPKSTELVCSGGTMKLMVHGEADEPATSHAPDCPLCATTAAPPPVSIALEKPSPLAHAVEPVAAARLAARIGAPLPARGPPSLS</sequence>
<gene>
    <name evidence="1" type="ORF">EZ313_09880</name>
</gene>
<dbReference type="AlphaFoldDB" id="A0A4Z0C5M4"/>
<dbReference type="Pfam" id="PF11162">
    <property type="entry name" value="DUF2946"/>
    <property type="match status" value="1"/>
</dbReference>
<dbReference type="OrthoDB" id="8906767at2"/>
<dbReference type="Proteomes" id="UP000298180">
    <property type="component" value="Unassembled WGS sequence"/>
</dbReference>
<accession>A0A4Z0C5M4</accession>
<organism evidence="1 2">
    <name type="scientific">Ramlibacter henchirensis</name>
    <dbReference type="NCBI Taxonomy" id="204072"/>
    <lineage>
        <taxon>Bacteria</taxon>
        <taxon>Pseudomonadati</taxon>
        <taxon>Pseudomonadota</taxon>
        <taxon>Betaproteobacteria</taxon>
        <taxon>Burkholderiales</taxon>
        <taxon>Comamonadaceae</taxon>
        <taxon>Ramlibacter</taxon>
    </lineage>
</organism>
<comment type="caution">
    <text evidence="1">The sequence shown here is derived from an EMBL/GenBank/DDBJ whole genome shotgun (WGS) entry which is preliminary data.</text>
</comment>
<proteinExistence type="predicted"/>
<evidence type="ECO:0000313" key="1">
    <source>
        <dbReference type="EMBL" id="TFZ06903.1"/>
    </source>
</evidence>
<evidence type="ECO:0008006" key="3">
    <source>
        <dbReference type="Google" id="ProtNLM"/>
    </source>
</evidence>
<dbReference type="EMBL" id="SMLM01000001">
    <property type="protein sequence ID" value="TFZ06903.1"/>
    <property type="molecule type" value="Genomic_DNA"/>
</dbReference>
<keyword evidence="2" id="KW-1185">Reference proteome</keyword>